<dbReference type="InterPro" id="IPR004468">
    <property type="entry name" value="CTP_synthase"/>
</dbReference>
<proteinExistence type="predicted"/>
<dbReference type="NCBIfam" id="NF004836">
    <property type="entry name" value="PRK06186.1"/>
    <property type="match status" value="1"/>
</dbReference>
<dbReference type="RefSeq" id="WP_189039670.1">
    <property type="nucleotide sequence ID" value="NZ_BMMP01000023.1"/>
</dbReference>
<reference evidence="2" key="1">
    <citation type="journal article" date="2019" name="Int. J. Syst. Evol. Microbiol.">
        <title>The Global Catalogue of Microorganisms (GCM) 10K type strain sequencing project: providing services to taxonomists for standard genome sequencing and annotation.</title>
        <authorList>
            <consortium name="The Broad Institute Genomics Platform"/>
            <consortium name="The Broad Institute Genome Sequencing Center for Infectious Disease"/>
            <person name="Wu L."/>
            <person name="Ma J."/>
        </authorList>
    </citation>
    <scope>NUCLEOTIDE SEQUENCE [LARGE SCALE GENOMIC DNA]</scope>
    <source>
        <strain evidence="2">CGMCC 4.7178</strain>
    </source>
</reference>
<evidence type="ECO:0008006" key="3">
    <source>
        <dbReference type="Google" id="ProtNLM"/>
    </source>
</evidence>
<organism evidence="1 2">
    <name type="scientific">Streptomyces daqingensis</name>
    <dbReference type="NCBI Taxonomy" id="1472640"/>
    <lineage>
        <taxon>Bacteria</taxon>
        <taxon>Bacillati</taxon>
        <taxon>Actinomycetota</taxon>
        <taxon>Actinomycetes</taxon>
        <taxon>Kitasatosporales</taxon>
        <taxon>Streptomycetaceae</taxon>
        <taxon>Streptomyces</taxon>
    </lineage>
</organism>
<accession>A0ABQ2MR35</accession>
<protein>
    <recommendedName>
        <fullName evidence="3">CTP synthase (glutamine hydrolyzing)</fullName>
    </recommendedName>
</protein>
<dbReference type="EMBL" id="BMMP01000023">
    <property type="protein sequence ID" value="GGO57185.1"/>
    <property type="molecule type" value="Genomic_DNA"/>
</dbReference>
<gene>
    <name evidence="1" type="ORF">GCM10012287_52480</name>
</gene>
<sequence>MPTTVAPRPQADLDLSRTRPARIALVGERSAGVPAHTRYAPMLEALWRRERLLVDAYWVSTAQLDGPRDLAGFDGIWLVPGSPYRSEAGAVSAVRTARERDIPLLATCGGFLHVLLEFARHVCALDGAAHAENSPGSPLRLIVPLSRDLVGHEGTVHIEPGSLAEEALGARTTVERYQCTHGLDPRYAGTLRDHGLRFTGHDDDGHPRIAELPGHRFFLSTLFQPELADDTSRPHPLVRAFASAAVGRSAET</sequence>
<dbReference type="PANTHER" id="PTHR11550:SF0">
    <property type="entry name" value="CTP SYNTHASE-RELATED"/>
    <property type="match status" value="1"/>
</dbReference>
<keyword evidence="2" id="KW-1185">Reference proteome</keyword>
<dbReference type="SUPFAM" id="SSF52317">
    <property type="entry name" value="Class I glutamine amidotransferase-like"/>
    <property type="match status" value="1"/>
</dbReference>
<evidence type="ECO:0000313" key="1">
    <source>
        <dbReference type="EMBL" id="GGO57185.1"/>
    </source>
</evidence>
<dbReference type="InterPro" id="IPR029062">
    <property type="entry name" value="Class_I_gatase-like"/>
</dbReference>
<dbReference type="Gene3D" id="3.40.50.880">
    <property type="match status" value="1"/>
</dbReference>
<comment type="caution">
    <text evidence="1">The sequence shown here is derived from an EMBL/GenBank/DDBJ whole genome shotgun (WGS) entry which is preliminary data.</text>
</comment>
<name>A0ABQ2MR35_9ACTN</name>
<dbReference type="Proteomes" id="UP000631535">
    <property type="component" value="Unassembled WGS sequence"/>
</dbReference>
<evidence type="ECO:0000313" key="2">
    <source>
        <dbReference type="Proteomes" id="UP000631535"/>
    </source>
</evidence>
<dbReference type="PANTHER" id="PTHR11550">
    <property type="entry name" value="CTP SYNTHASE"/>
    <property type="match status" value="1"/>
</dbReference>